<dbReference type="PANTHER" id="PTHR46401:SF2">
    <property type="entry name" value="GLYCOSYLTRANSFERASE WBBK-RELATED"/>
    <property type="match status" value="1"/>
</dbReference>
<gene>
    <name evidence="3" type="ORF">DW2_08347</name>
</gene>
<dbReference type="GO" id="GO:0016757">
    <property type="term" value="F:glycosyltransferase activity"/>
    <property type="evidence" value="ECO:0007669"/>
    <property type="project" value="InterPro"/>
</dbReference>
<evidence type="ECO:0000259" key="2">
    <source>
        <dbReference type="Pfam" id="PF00534"/>
    </source>
</evidence>
<reference evidence="3 4" key="2">
    <citation type="journal article" date="2015" name="Antonie Van Leeuwenhoek">
        <title>Thioclava indica sp. nov., isolated from surface seawater of the Indian Ocean.</title>
        <authorList>
            <person name="Liu Y."/>
            <person name="Lai Q."/>
            <person name="Du J."/>
            <person name="Xu H."/>
            <person name="Jiang L."/>
            <person name="Shao Z."/>
        </authorList>
    </citation>
    <scope>NUCLEOTIDE SEQUENCE [LARGE SCALE GENOMIC DNA]</scope>
    <source>
        <strain evidence="3 4">13D2W-2</strain>
    </source>
</reference>
<dbReference type="STRING" id="1317124.DW2_08347"/>
<accession>A0A085TXH8</accession>
<feature type="domain" description="Glycosyl transferase family 1" evidence="2">
    <location>
        <begin position="317"/>
        <end position="432"/>
    </location>
</feature>
<dbReference type="RefSeq" id="WP_051855668.1">
    <property type="nucleotide sequence ID" value="NZ_AQRC01000005.1"/>
</dbReference>
<keyword evidence="4" id="KW-1185">Reference proteome</keyword>
<dbReference type="OrthoDB" id="9790710at2"/>
<proteinExistence type="predicted"/>
<dbReference type="PANTHER" id="PTHR46401">
    <property type="entry name" value="GLYCOSYLTRANSFERASE WBBK-RELATED"/>
    <property type="match status" value="1"/>
</dbReference>
<name>A0A085TXH8_9RHOB</name>
<dbReference type="Pfam" id="PF00534">
    <property type="entry name" value="Glycos_transf_1"/>
    <property type="match status" value="1"/>
</dbReference>
<dbReference type="Proteomes" id="UP000028607">
    <property type="component" value="Unassembled WGS sequence"/>
</dbReference>
<dbReference type="InterPro" id="IPR001296">
    <property type="entry name" value="Glyco_trans_1"/>
</dbReference>
<dbReference type="SUPFAM" id="SSF53756">
    <property type="entry name" value="UDP-Glycosyltransferase/glycogen phosphorylase"/>
    <property type="match status" value="1"/>
</dbReference>
<dbReference type="Gene3D" id="3.40.50.2000">
    <property type="entry name" value="Glycogen Phosphorylase B"/>
    <property type="match status" value="1"/>
</dbReference>
<evidence type="ECO:0000313" key="4">
    <source>
        <dbReference type="Proteomes" id="UP000028607"/>
    </source>
</evidence>
<sequence>MMMDKTILIDLSTSYQFRHWKPMGILRVEHEVYRALADRFGARLCPVIYEEARDGFYRIPEALFEEVIFRNGRQPVVPERACTARSRWRSWMRVGRFVLRVCARGRGRAVRGEEARSRREAVIGTELLRLSVAEYAMMRRALVRLERVFPRIAASIQGLDALNHKAHFGLLRTVHDEICTPENRIEPDRVAHYVSAGGFWSDDRYRLAHRMRGAHGWRLHYYIHDLIPILWGHLAEPTTRTTYPAALHWMLWGVDRIWTNSETTRRDLLAHAARHGYPPLDPAQVLPVPLGADAARGRADPAMRQGIFARRNLVPGRFVLMVGTQEPRKNYDFVYRLWRELHHRHPGQVMPLVWVGQPGWSIAPLLEMLRNDAGLPHEAIRILPDVEDDELEELYRACRFSIYASHYEGWGLPVVEALGHGKPCLTSDAPALIEAGAGAAEPIGLFEGERWLERCHALMSDEAAYGAACARAARFEGRNWATFREELGADLEAAIGAARAAPVPESAQPSVQEDAA</sequence>
<evidence type="ECO:0000313" key="3">
    <source>
        <dbReference type="EMBL" id="KFE35425.1"/>
    </source>
</evidence>
<protein>
    <submittedName>
        <fullName evidence="3">Glycosyl transferase family protein</fullName>
    </submittedName>
</protein>
<comment type="caution">
    <text evidence="3">The sequence shown here is derived from an EMBL/GenBank/DDBJ whole genome shotgun (WGS) entry which is preliminary data.</text>
</comment>
<dbReference type="EMBL" id="AQRC01000005">
    <property type="protein sequence ID" value="KFE35425.1"/>
    <property type="molecule type" value="Genomic_DNA"/>
</dbReference>
<keyword evidence="1 3" id="KW-0808">Transferase</keyword>
<organism evidence="3 4">
    <name type="scientific">Thioclava atlantica</name>
    <dbReference type="NCBI Taxonomy" id="1317124"/>
    <lineage>
        <taxon>Bacteria</taxon>
        <taxon>Pseudomonadati</taxon>
        <taxon>Pseudomonadota</taxon>
        <taxon>Alphaproteobacteria</taxon>
        <taxon>Rhodobacterales</taxon>
        <taxon>Paracoccaceae</taxon>
        <taxon>Thioclava</taxon>
    </lineage>
</organism>
<dbReference type="PATRIC" id="fig|1317124.6.peg.1699"/>
<dbReference type="eggNOG" id="COG0438">
    <property type="taxonomic scope" value="Bacteria"/>
</dbReference>
<reference evidence="4" key="1">
    <citation type="submission" date="2013-04" db="EMBL/GenBank/DDBJ databases">
        <title>Thioclava sp. 13D2W-2 Genome Sequencing.</title>
        <authorList>
            <person name="Lai Q."/>
            <person name="Li G."/>
            <person name="Shao Z."/>
        </authorList>
    </citation>
    <scope>NUCLEOTIDE SEQUENCE [LARGE SCALE GENOMIC DNA]</scope>
    <source>
        <strain evidence="4">13D2W-2</strain>
    </source>
</reference>
<dbReference type="AlphaFoldDB" id="A0A085TXH8"/>
<evidence type="ECO:0000256" key="1">
    <source>
        <dbReference type="ARBA" id="ARBA00022679"/>
    </source>
</evidence>